<sequence length="406" mass="44980">MPVRLDRLPGLAPRPAPIRWRRWLGVFPCFLLVGVMATALRGGESVGRQPLLYWLLALGIPSLFWGLLVAGRWLVYAGQHLVADGWDERRWQVLLQQTRQGRRSLQVLAAVLHTAHTDEENPDAQLSALMQNENALLSQPSWQGQAAVRHSRLPQFEGESSEVMTQRLLFSVFTTFAETLAPLDEALPLKLIWESDTALSDEALQQVWQAAWDDADIVHSMSRVDGMGLSGVDDWLDNHIHEEALLVVVALQIHPPQPEMTAESVVGLIFGNRLTQKTLPPLAYLHRPEFANEARLEYGVRQALDWVPLTSGELCHVWLSGLAEESTTSLSTVMETVAFPVTREQGVYDMGSSLGYLGCVAPWLAIAAATQAVRLTQAPQFIFSGGAAPDIGIWSTVVSPLLPRRR</sequence>
<dbReference type="Proteomes" id="UP001589792">
    <property type="component" value="Unassembled WGS sequence"/>
</dbReference>
<evidence type="ECO:0000256" key="1">
    <source>
        <dbReference type="SAM" id="Phobius"/>
    </source>
</evidence>
<gene>
    <name evidence="2" type="ORF">ACFFJ3_00040</name>
</gene>
<keyword evidence="3" id="KW-1185">Reference proteome</keyword>
<protein>
    <recommendedName>
        <fullName evidence="4">Type VI secretion protein</fullName>
    </recommendedName>
</protein>
<reference evidence="2 3" key="1">
    <citation type="submission" date="2024-09" db="EMBL/GenBank/DDBJ databases">
        <authorList>
            <person name="Sun Q."/>
            <person name="Mori K."/>
        </authorList>
    </citation>
    <scope>NUCLEOTIDE SEQUENCE [LARGE SCALE GENOMIC DNA]</scope>
    <source>
        <strain evidence="2 3">CCM 8626</strain>
    </source>
</reference>
<dbReference type="RefSeq" id="WP_380671726.1">
    <property type="nucleotide sequence ID" value="NZ_CP173186.1"/>
</dbReference>
<comment type="caution">
    <text evidence="2">The sequence shown here is derived from an EMBL/GenBank/DDBJ whole genome shotgun (WGS) entry which is preliminary data.</text>
</comment>
<keyword evidence="1" id="KW-0812">Transmembrane</keyword>
<evidence type="ECO:0000313" key="2">
    <source>
        <dbReference type="EMBL" id="MFC0224914.1"/>
    </source>
</evidence>
<proteinExistence type="predicted"/>
<keyword evidence="1" id="KW-1133">Transmembrane helix</keyword>
<keyword evidence="1" id="KW-0472">Membrane</keyword>
<name>A0ABV6E7F3_9GAMM</name>
<evidence type="ECO:0000313" key="3">
    <source>
        <dbReference type="Proteomes" id="UP001589792"/>
    </source>
</evidence>
<dbReference type="EMBL" id="JBHLXG010000001">
    <property type="protein sequence ID" value="MFC0224914.1"/>
    <property type="molecule type" value="Genomic_DNA"/>
</dbReference>
<evidence type="ECO:0008006" key="4">
    <source>
        <dbReference type="Google" id="ProtNLM"/>
    </source>
</evidence>
<feature type="transmembrane region" description="Helical" evidence="1">
    <location>
        <begin position="52"/>
        <end position="75"/>
    </location>
</feature>
<accession>A0ABV6E7F3</accession>
<feature type="transmembrane region" description="Helical" evidence="1">
    <location>
        <begin position="20"/>
        <end position="40"/>
    </location>
</feature>
<organism evidence="2 3">
    <name type="scientific">Serratia aquatilis</name>
    <dbReference type="NCBI Taxonomy" id="1737515"/>
    <lineage>
        <taxon>Bacteria</taxon>
        <taxon>Pseudomonadati</taxon>
        <taxon>Pseudomonadota</taxon>
        <taxon>Gammaproteobacteria</taxon>
        <taxon>Enterobacterales</taxon>
        <taxon>Yersiniaceae</taxon>
        <taxon>Serratia</taxon>
    </lineage>
</organism>